<comment type="function">
    <text evidence="9">Core subunit of the mitochondrial membrane respiratory chain NADH dehydrogenase (Complex I) which catalyzes electron transfer from NADH through the respiratory chain, using ubiquinone as an electron acceptor. Essential for the catalytic activity of complex I.</text>
</comment>
<keyword evidence="9" id="KW-0679">Respiratory chain</keyword>
<comment type="similarity">
    <text evidence="2 9">Belongs to the complex I subunit 3 family.</text>
</comment>
<comment type="catalytic activity">
    <reaction evidence="8 9">
        <text>a ubiquinone + NADH + 5 H(+)(in) = a ubiquinol + NAD(+) + 4 H(+)(out)</text>
        <dbReference type="Rhea" id="RHEA:29091"/>
        <dbReference type="Rhea" id="RHEA-COMP:9565"/>
        <dbReference type="Rhea" id="RHEA-COMP:9566"/>
        <dbReference type="ChEBI" id="CHEBI:15378"/>
        <dbReference type="ChEBI" id="CHEBI:16389"/>
        <dbReference type="ChEBI" id="CHEBI:17976"/>
        <dbReference type="ChEBI" id="CHEBI:57540"/>
        <dbReference type="ChEBI" id="CHEBI:57945"/>
        <dbReference type="EC" id="7.1.1.2"/>
    </reaction>
</comment>
<dbReference type="PANTHER" id="PTHR11058">
    <property type="entry name" value="NADH-UBIQUINONE OXIDOREDUCTASE CHAIN 3"/>
    <property type="match status" value="1"/>
</dbReference>
<feature type="transmembrane region" description="Helical" evidence="9">
    <location>
        <begin position="7"/>
        <end position="27"/>
    </location>
</feature>
<dbReference type="GeneID" id="16694630"/>
<evidence type="ECO:0000313" key="10">
    <source>
        <dbReference type="EMBL" id="AGS44224.1"/>
    </source>
</evidence>
<evidence type="ECO:0000256" key="3">
    <source>
        <dbReference type="ARBA" id="ARBA00021007"/>
    </source>
</evidence>
<proteinExistence type="inferred from homology"/>
<protein>
    <recommendedName>
        <fullName evidence="3 9">NADH-ubiquinone oxidoreductase chain 3</fullName>
        <ecNumber evidence="9">7.1.1.2</ecNumber>
    </recommendedName>
</protein>
<dbReference type="Pfam" id="PF00507">
    <property type="entry name" value="Oxidored_q4"/>
    <property type="match status" value="1"/>
</dbReference>
<evidence type="ECO:0000256" key="6">
    <source>
        <dbReference type="ARBA" id="ARBA00022989"/>
    </source>
</evidence>
<comment type="subcellular location">
    <subcellularLocation>
        <location evidence="1">Membrane</location>
    </subcellularLocation>
    <subcellularLocation>
        <location evidence="9">Mitochondrion membrane</location>
        <topology evidence="9">Multi-pass membrane protein</topology>
    </subcellularLocation>
</comment>
<organism evidence="10">
    <name type="scientific">Pichia kluyveri</name>
    <name type="common">Yeast</name>
    <dbReference type="NCBI Taxonomy" id="36015"/>
    <lineage>
        <taxon>Eukaryota</taxon>
        <taxon>Fungi</taxon>
        <taxon>Dikarya</taxon>
        <taxon>Ascomycota</taxon>
        <taxon>Saccharomycotina</taxon>
        <taxon>Pichiomycetes</taxon>
        <taxon>Pichiales</taxon>
        <taxon>Pichiaceae</taxon>
        <taxon>Pichia</taxon>
    </lineage>
</organism>
<dbReference type="GO" id="GO:0008137">
    <property type="term" value="F:NADH dehydrogenase (ubiquinone) activity"/>
    <property type="evidence" value="ECO:0007669"/>
    <property type="project" value="UniProtKB-UniRule"/>
</dbReference>
<name>S5TEE4_PICKL</name>
<dbReference type="EC" id="7.1.1.2" evidence="9"/>
<keyword evidence="9" id="KW-1278">Translocase</keyword>
<keyword evidence="9" id="KW-0249">Electron transport</keyword>
<dbReference type="InterPro" id="IPR000440">
    <property type="entry name" value="NADH_UbQ/plastoQ_OxRdtase_su3"/>
</dbReference>
<dbReference type="RefSeq" id="YP_008474951.1">
    <property type="nucleotide sequence ID" value="NC_022158.1"/>
</dbReference>
<evidence type="ECO:0000256" key="7">
    <source>
        <dbReference type="ARBA" id="ARBA00023136"/>
    </source>
</evidence>
<reference evidence="10" key="1">
    <citation type="submission" date="2013-04" db="EMBL/GenBank/DDBJ databases">
        <authorList>
            <person name="Hegedusova E."/>
            <person name="Brejova B."/>
            <person name="Nosek J."/>
        </authorList>
    </citation>
    <scope>NUCLEOTIDE SEQUENCE</scope>
    <source>
        <strain evidence="10">CBS 7907</strain>
    </source>
</reference>
<keyword evidence="4 9" id="KW-0813">Transport</keyword>
<evidence type="ECO:0000256" key="5">
    <source>
        <dbReference type="ARBA" id="ARBA00022692"/>
    </source>
</evidence>
<dbReference type="GO" id="GO:0031966">
    <property type="term" value="C:mitochondrial membrane"/>
    <property type="evidence" value="ECO:0007669"/>
    <property type="project" value="UniProtKB-SubCell"/>
</dbReference>
<keyword evidence="9 10" id="KW-0496">Mitochondrion</keyword>
<dbReference type="Gene3D" id="1.20.58.1610">
    <property type="entry name" value="NADH:ubiquinone/plastoquinone oxidoreductase, chain 3"/>
    <property type="match status" value="1"/>
</dbReference>
<feature type="transmembrane region" description="Helical" evidence="9">
    <location>
        <begin position="64"/>
        <end position="82"/>
    </location>
</feature>
<evidence type="ECO:0000256" key="4">
    <source>
        <dbReference type="ARBA" id="ARBA00022448"/>
    </source>
</evidence>
<evidence type="ECO:0000256" key="1">
    <source>
        <dbReference type="ARBA" id="ARBA00004370"/>
    </source>
</evidence>
<keyword evidence="9" id="KW-0520">NAD</keyword>
<dbReference type="EMBL" id="KC993182">
    <property type="protein sequence ID" value="AGS44224.1"/>
    <property type="molecule type" value="Genomic_DNA"/>
</dbReference>
<accession>S5TEE4</accession>
<dbReference type="AlphaFoldDB" id="S5TEE4"/>
<feature type="transmembrane region" description="Helical" evidence="9">
    <location>
        <begin position="94"/>
        <end position="116"/>
    </location>
</feature>
<keyword evidence="7 9" id="KW-0472">Membrane</keyword>
<evidence type="ECO:0000256" key="9">
    <source>
        <dbReference type="RuleBase" id="RU003640"/>
    </source>
</evidence>
<keyword evidence="9" id="KW-0830">Ubiquinone</keyword>
<dbReference type="GO" id="GO:0030964">
    <property type="term" value="C:NADH dehydrogenase complex"/>
    <property type="evidence" value="ECO:0007669"/>
    <property type="project" value="TreeGrafter"/>
</dbReference>
<keyword evidence="5 9" id="KW-0812">Transmembrane</keyword>
<dbReference type="InterPro" id="IPR038430">
    <property type="entry name" value="NDAH_ubi_oxred_su3_sf"/>
</dbReference>
<gene>
    <name evidence="10" type="primary">nad3</name>
</gene>
<geneLocation type="mitochondrion" evidence="10"/>
<keyword evidence="6 9" id="KW-1133">Transmembrane helix</keyword>
<dbReference type="PANTHER" id="PTHR11058:SF9">
    <property type="entry name" value="NADH-UBIQUINONE OXIDOREDUCTASE CHAIN 3"/>
    <property type="match status" value="1"/>
</dbReference>
<evidence type="ECO:0000256" key="2">
    <source>
        <dbReference type="ARBA" id="ARBA00008472"/>
    </source>
</evidence>
<evidence type="ECO:0000256" key="8">
    <source>
        <dbReference type="ARBA" id="ARBA00049551"/>
    </source>
</evidence>
<sequence>MFQDIFNWFLIVVGLLGLILIIVNYLLVESSKMDENVGNSTDYIEKSNPFECGFDSFKQSNNPVPIPFILIALLFLPFDLEVSSMLPYIISSYIVGNFGLIFFILFLLILVVGFVYELGSNAISLVRLINTSSRSSKFDVYNYIKNINKK</sequence>